<keyword evidence="3" id="KW-1185">Reference proteome</keyword>
<gene>
    <name evidence="2" type="ORF">Ahy_B03g067479</name>
</gene>
<sequence length="108" mass="11697">MSNNLCCLPESGERCALGIVVELGLEDVVDVVGVGEPCSGNRNTCSVPGILYNTNTAEGFHALDKMKLLKEEVAKVITNRPDSEEATTLAQQKFLPQSGYCSTFFYGY</sequence>
<evidence type="ECO:0000313" key="3">
    <source>
        <dbReference type="Proteomes" id="UP000289738"/>
    </source>
</evidence>
<dbReference type="InterPro" id="IPR032197">
    <property type="entry name" value="Atg7_N"/>
</dbReference>
<reference evidence="2 3" key="1">
    <citation type="submission" date="2019-01" db="EMBL/GenBank/DDBJ databases">
        <title>Sequencing of cultivated peanut Arachis hypogaea provides insights into genome evolution and oil improvement.</title>
        <authorList>
            <person name="Chen X."/>
        </authorList>
    </citation>
    <scope>NUCLEOTIDE SEQUENCE [LARGE SCALE GENOMIC DNA]</scope>
    <source>
        <strain evidence="3">cv. Fuhuasheng</strain>
        <tissue evidence="2">Leaves</tissue>
    </source>
</reference>
<evidence type="ECO:0000313" key="2">
    <source>
        <dbReference type="EMBL" id="RYR22201.1"/>
    </source>
</evidence>
<dbReference type="AlphaFoldDB" id="A0A445A6X0"/>
<dbReference type="InterPro" id="IPR042522">
    <property type="entry name" value="Atg7_N_1"/>
</dbReference>
<dbReference type="Pfam" id="PF16420">
    <property type="entry name" value="ATG7_N"/>
    <property type="match status" value="1"/>
</dbReference>
<comment type="caution">
    <text evidence="2">The sequence shown here is derived from an EMBL/GenBank/DDBJ whole genome shotgun (WGS) entry which is preliminary data.</text>
</comment>
<dbReference type="EMBL" id="SDMP01000013">
    <property type="protein sequence ID" value="RYR22201.1"/>
    <property type="molecule type" value="Genomic_DNA"/>
</dbReference>
<evidence type="ECO:0000259" key="1">
    <source>
        <dbReference type="Pfam" id="PF16420"/>
    </source>
</evidence>
<dbReference type="Gene3D" id="3.40.140.70">
    <property type="entry name" value="Ubiquitin-like modifier-activating enzyme ATG7 N-terminal domain"/>
    <property type="match status" value="1"/>
</dbReference>
<organism evidence="2 3">
    <name type="scientific">Arachis hypogaea</name>
    <name type="common">Peanut</name>
    <dbReference type="NCBI Taxonomy" id="3818"/>
    <lineage>
        <taxon>Eukaryota</taxon>
        <taxon>Viridiplantae</taxon>
        <taxon>Streptophyta</taxon>
        <taxon>Embryophyta</taxon>
        <taxon>Tracheophyta</taxon>
        <taxon>Spermatophyta</taxon>
        <taxon>Magnoliopsida</taxon>
        <taxon>eudicotyledons</taxon>
        <taxon>Gunneridae</taxon>
        <taxon>Pentapetalae</taxon>
        <taxon>rosids</taxon>
        <taxon>fabids</taxon>
        <taxon>Fabales</taxon>
        <taxon>Fabaceae</taxon>
        <taxon>Papilionoideae</taxon>
        <taxon>50 kb inversion clade</taxon>
        <taxon>dalbergioids sensu lato</taxon>
        <taxon>Dalbergieae</taxon>
        <taxon>Pterocarpus clade</taxon>
        <taxon>Arachis</taxon>
    </lineage>
</organism>
<name>A0A445A6X0_ARAHY</name>
<accession>A0A445A6X0</accession>
<feature type="domain" description="Ubiquitin-like modifier-activating enzyme Atg7 N-terminal" evidence="1">
    <location>
        <begin position="40"/>
        <end position="79"/>
    </location>
</feature>
<dbReference type="Proteomes" id="UP000289738">
    <property type="component" value="Chromosome B03"/>
</dbReference>
<protein>
    <recommendedName>
        <fullName evidence="1">Ubiquitin-like modifier-activating enzyme Atg7 N-terminal domain-containing protein</fullName>
    </recommendedName>
</protein>
<proteinExistence type="predicted"/>